<accession>A0ABS2CD48</accession>
<dbReference type="EMBL" id="WOFE01000005">
    <property type="protein sequence ID" value="MBM5572088.1"/>
    <property type="molecule type" value="Genomic_DNA"/>
</dbReference>
<keyword evidence="2" id="KW-1185">Reference proteome</keyword>
<evidence type="ECO:0000313" key="1">
    <source>
        <dbReference type="EMBL" id="MBM5572088.1"/>
    </source>
</evidence>
<dbReference type="RefSeq" id="WP_203571422.1">
    <property type="nucleotide sequence ID" value="NZ_WOFE01000005.1"/>
</dbReference>
<name>A0ABS2CD48_9NEIS</name>
<gene>
    <name evidence="1" type="ORF">GM173_10930</name>
</gene>
<reference evidence="1 2" key="1">
    <citation type="submission" date="2019-11" db="EMBL/GenBank/DDBJ databases">
        <title>Novel Deefgea species.</title>
        <authorList>
            <person name="Han J.-H."/>
        </authorList>
    </citation>
    <scope>NUCLEOTIDE SEQUENCE [LARGE SCALE GENOMIC DNA]</scope>
    <source>
        <strain evidence="1 2">LMG 24817</strain>
    </source>
</reference>
<organism evidence="1 2">
    <name type="scientific">Deefgea chitinilytica</name>
    <dbReference type="NCBI Taxonomy" id="570276"/>
    <lineage>
        <taxon>Bacteria</taxon>
        <taxon>Pseudomonadati</taxon>
        <taxon>Pseudomonadota</taxon>
        <taxon>Betaproteobacteria</taxon>
        <taxon>Neisseriales</taxon>
        <taxon>Chitinibacteraceae</taxon>
        <taxon>Deefgea</taxon>
    </lineage>
</organism>
<evidence type="ECO:0000313" key="2">
    <source>
        <dbReference type="Proteomes" id="UP001195660"/>
    </source>
</evidence>
<comment type="caution">
    <text evidence="1">The sequence shown here is derived from an EMBL/GenBank/DDBJ whole genome shotgun (WGS) entry which is preliminary data.</text>
</comment>
<protein>
    <submittedName>
        <fullName evidence="1">Uncharacterized protein</fullName>
    </submittedName>
</protein>
<sequence>MHPAVINASQLITVGDITGAEKVLSDIADQHGDTALMQILDEVAPKDLLAIMREYDSAKQSLLSMMVTPEQFARAVVLDKQYGERNKDKMRGMINAVIYKDPDLTGEYLEALFEQDGGVETMADYFYGRLEEVFNFVMHASNTTDPLPFLSDDGSSTSDEIREFFAVFHSLEHIQDKTSWSYTRSEVADNDWKETIWILFHEQTDFFEHIIGELQGRILAQAMRAERRSQPISDSAIENLLAAIAGGSDKTDEAEESAI</sequence>
<dbReference type="Proteomes" id="UP001195660">
    <property type="component" value="Unassembled WGS sequence"/>
</dbReference>
<proteinExistence type="predicted"/>